<dbReference type="OrthoDB" id="350539at2157"/>
<dbReference type="KEGG" id="psyt:DSAG12_01749"/>
<dbReference type="Pfam" id="PF00352">
    <property type="entry name" value="TBP"/>
    <property type="match status" value="2"/>
</dbReference>
<dbReference type="EMBL" id="CP042905">
    <property type="protein sequence ID" value="QEE15922.1"/>
    <property type="molecule type" value="Genomic_DNA"/>
</dbReference>
<evidence type="ECO:0000313" key="6">
    <source>
        <dbReference type="Proteomes" id="UP000321408"/>
    </source>
</evidence>
<evidence type="ECO:0000256" key="3">
    <source>
        <dbReference type="ARBA" id="ARBA00023125"/>
    </source>
</evidence>
<dbReference type="GeneID" id="41329741"/>
<dbReference type="SUPFAM" id="SSF55945">
    <property type="entry name" value="TATA-box binding protein-like"/>
    <property type="match status" value="2"/>
</dbReference>
<organism evidence="5 6">
    <name type="scientific">Promethearchaeum syntrophicum</name>
    <dbReference type="NCBI Taxonomy" id="2594042"/>
    <lineage>
        <taxon>Archaea</taxon>
        <taxon>Promethearchaeati</taxon>
        <taxon>Promethearchaeota</taxon>
        <taxon>Promethearchaeia</taxon>
        <taxon>Promethearchaeales</taxon>
        <taxon>Promethearchaeaceae</taxon>
        <taxon>Promethearchaeum</taxon>
    </lineage>
</organism>
<dbReference type="GO" id="GO:0006352">
    <property type="term" value="P:DNA-templated transcription initiation"/>
    <property type="evidence" value="ECO:0007669"/>
    <property type="project" value="InterPro"/>
</dbReference>
<keyword evidence="2" id="KW-0677">Repeat</keyword>
<proteinExistence type="inferred from homology"/>
<reference evidence="5 6" key="2">
    <citation type="journal article" date="2024" name="Int. J. Syst. Evol. Microbiol.">
        <title>Promethearchaeum syntrophicum gen. nov., sp. nov., an anaerobic, obligately syntrophic archaeon, the first isolate of the lineage 'Asgard' archaea, and proposal of the new archaeal phylum Promethearchaeota phyl. nov. and kingdom Promethearchaeati regn. nov.</title>
        <authorList>
            <person name="Imachi H."/>
            <person name="Nobu M.K."/>
            <person name="Kato S."/>
            <person name="Takaki Y."/>
            <person name="Miyazaki M."/>
            <person name="Miyata M."/>
            <person name="Ogawara M."/>
            <person name="Saito Y."/>
            <person name="Sakai S."/>
            <person name="Tahara Y.O."/>
            <person name="Takano Y."/>
            <person name="Tasumi E."/>
            <person name="Uematsu K."/>
            <person name="Yoshimura T."/>
            <person name="Itoh T."/>
            <person name="Ohkuma M."/>
            <person name="Takai K."/>
        </authorList>
    </citation>
    <scope>NUCLEOTIDE SEQUENCE [LARGE SCALE GENOMIC DNA]</scope>
    <source>
        <strain evidence="5 6">MK-D1</strain>
    </source>
</reference>
<evidence type="ECO:0000256" key="4">
    <source>
        <dbReference type="ARBA" id="ARBA00023163"/>
    </source>
</evidence>
<dbReference type="PRINTS" id="PR00686">
    <property type="entry name" value="TIFACTORIID"/>
</dbReference>
<keyword evidence="6" id="KW-1185">Reference proteome</keyword>
<dbReference type="Gene3D" id="3.30.310.10">
    <property type="entry name" value="TATA-Binding Protein"/>
    <property type="match status" value="2"/>
</dbReference>
<dbReference type="InterPro" id="IPR012295">
    <property type="entry name" value="TBP_dom_sf"/>
</dbReference>
<keyword evidence="3" id="KW-0238">DNA-binding</keyword>
<dbReference type="PANTHER" id="PTHR10126">
    <property type="entry name" value="TATA-BOX BINDING PROTEIN"/>
    <property type="match status" value="1"/>
</dbReference>
<name>A0A5B9D9Z0_9ARCH</name>
<gene>
    <name evidence="5" type="ORF">DSAG12_01749</name>
</gene>
<evidence type="ECO:0000313" key="5">
    <source>
        <dbReference type="EMBL" id="QEE15922.1"/>
    </source>
</evidence>
<comment type="similarity">
    <text evidence="1">Belongs to the TBP family.</text>
</comment>
<dbReference type="AlphaFoldDB" id="A0A5B9D9Z0"/>
<dbReference type="GO" id="GO:0003677">
    <property type="term" value="F:DNA binding"/>
    <property type="evidence" value="ECO:0007669"/>
    <property type="project" value="UniProtKB-KW"/>
</dbReference>
<dbReference type="InterPro" id="IPR000814">
    <property type="entry name" value="TBP"/>
</dbReference>
<accession>A0A5B9D9Z0</accession>
<reference evidence="5 6" key="1">
    <citation type="journal article" date="2020" name="Nature">
        <title>Isolation of an archaeon at the prokaryote-eukaryote interface.</title>
        <authorList>
            <person name="Imachi H."/>
            <person name="Nobu M.K."/>
            <person name="Nakahara N."/>
            <person name="Morono Y."/>
            <person name="Ogawara M."/>
            <person name="Takaki Y."/>
            <person name="Takano Y."/>
            <person name="Uematsu K."/>
            <person name="Ikuta T."/>
            <person name="Ito M."/>
            <person name="Matsui Y."/>
            <person name="Miyazaki M."/>
            <person name="Murata K."/>
            <person name="Saito Y."/>
            <person name="Sakai S."/>
            <person name="Song C."/>
            <person name="Tasumi E."/>
            <person name="Yamanaka Y."/>
            <person name="Yamaguchi T."/>
            <person name="Kamagata Y."/>
            <person name="Tamaki H."/>
            <person name="Takai K."/>
        </authorList>
    </citation>
    <scope>NUCLEOTIDE SEQUENCE [LARGE SCALE GENOMIC DNA]</scope>
    <source>
        <strain evidence="5 6">MK-D1</strain>
    </source>
</reference>
<dbReference type="RefSeq" id="WP_147662816.1">
    <property type="nucleotide sequence ID" value="NZ_CP042905.2"/>
</dbReference>
<dbReference type="Proteomes" id="UP000321408">
    <property type="component" value="Chromosome"/>
</dbReference>
<evidence type="ECO:0000256" key="1">
    <source>
        <dbReference type="ARBA" id="ARBA00005560"/>
    </source>
</evidence>
<sequence>MALLEIPDQTISVYAGEIEEFEENEANSNFPYKIINIVALGILELEGEKRIDFNEVEKRIEVKRLNRFPCVMFKIDNISVILFRNGKLIITGIKEQKKIPSIKEKIIDRLAKAEINFTEFQIKIQNLVVMSQLKRLINLEMACLTLTNCLYEPEQFPAAIVKPPTGGTFLIFSNSKIIGLGMKDIKMVKNSLRSLIQNIFDYDLFINIQSFDDQDDLDDDSDFFL</sequence>
<evidence type="ECO:0000256" key="2">
    <source>
        <dbReference type="ARBA" id="ARBA00022737"/>
    </source>
</evidence>
<keyword evidence="4" id="KW-0804">Transcription</keyword>
<protein>
    <submittedName>
        <fullName evidence="5">Uncharacterized protein</fullName>
    </submittedName>
</protein>